<keyword evidence="1 2" id="KW-0193">Cuticle</keyword>
<name>A0AAE1LP22_9NEOP</name>
<keyword evidence="4" id="KW-0732">Signal</keyword>
<evidence type="ECO:0000256" key="2">
    <source>
        <dbReference type="PROSITE-ProRule" id="PRU00497"/>
    </source>
</evidence>
<feature type="region of interest" description="Disordered" evidence="3">
    <location>
        <begin position="68"/>
        <end position="88"/>
    </location>
</feature>
<proteinExistence type="predicted"/>
<dbReference type="PANTHER" id="PTHR10380:SF173">
    <property type="entry name" value="CUTICULAR PROTEIN 47EF, ISOFORM C-RELATED"/>
    <property type="match status" value="1"/>
</dbReference>
<dbReference type="GO" id="GO:0008010">
    <property type="term" value="F:structural constituent of chitin-based larval cuticle"/>
    <property type="evidence" value="ECO:0007669"/>
    <property type="project" value="TreeGrafter"/>
</dbReference>
<dbReference type="PANTHER" id="PTHR10380">
    <property type="entry name" value="CUTICLE PROTEIN"/>
    <property type="match status" value="1"/>
</dbReference>
<evidence type="ECO:0000256" key="4">
    <source>
        <dbReference type="SAM" id="SignalP"/>
    </source>
</evidence>
<keyword evidence="6" id="KW-1185">Reference proteome</keyword>
<dbReference type="Pfam" id="PF00379">
    <property type="entry name" value="Chitin_bind_4"/>
    <property type="match status" value="1"/>
</dbReference>
<protein>
    <submittedName>
        <fullName evidence="5">Larval cuticle protein LCP-17</fullName>
    </submittedName>
</protein>
<evidence type="ECO:0000256" key="3">
    <source>
        <dbReference type="SAM" id="MobiDB-lite"/>
    </source>
</evidence>
<dbReference type="EMBL" id="JAHWGI010001270">
    <property type="protein sequence ID" value="KAK3926763.1"/>
    <property type="molecule type" value="Genomic_DNA"/>
</dbReference>
<organism evidence="5 6">
    <name type="scientific">Frankliniella fusca</name>
    <dbReference type="NCBI Taxonomy" id="407009"/>
    <lineage>
        <taxon>Eukaryota</taxon>
        <taxon>Metazoa</taxon>
        <taxon>Ecdysozoa</taxon>
        <taxon>Arthropoda</taxon>
        <taxon>Hexapoda</taxon>
        <taxon>Insecta</taxon>
        <taxon>Pterygota</taxon>
        <taxon>Neoptera</taxon>
        <taxon>Paraneoptera</taxon>
        <taxon>Thysanoptera</taxon>
        <taxon>Terebrantia</taxon>
        <taxon>Thripoidea</taxon>
        <taxon>Thripidae</taxon>
        <taxon>Frankliniella</taxon>
    </lineage>
</organism>
<dbReference type="Proteomes" id="UP001219518">
    <property type="component" value="Unassembled WGS sequence"/>
</dbReference>
<dbReference type="AlphaFoldDB" id="A0AAE1LP22"/>
<accession>A0AAE1LP22</accession>
<evidence type="ECO:0000313" key="6">
    <source>
        <dbReference type="Proteomes" id="UP001219518"/>
    </source>
</evidence>
<comment type="caution">
    <text evidence="5">The sequence shown here is derived from an EMBL/GenBank/DDBJ whole genome shotgun (WGS) entry which is preliminary data.</text>
</comment>
<evidence type="ECO:0000256" key="1">
    <source>
        <dbReference type="ARBA" id="ARBA00022460"/>
    </source>
</evidence>
<reference evidence="5" key="2">
    <citation type="journal article" date="2023" name="BMC Genomics">
        <title>Pest status, molecular evolution, and epigenetic factors derived from the genome assembly of Frankliniella fusca, a thysanopteran phytovirus vector.</title>
        <authorList>
            <person name="Catto M.A."/>
            <person name="Labadie P.E."/>
            <person name="Jacobson A.L."/>
            <person name="Kennedy G.G."/>
            <person name="Srinivasan R."/>
            <person name="Hunt B.G."/>
        </authorList>
    </citation>
    <scope>NUCLEOTIDE SEQUENCE</scope>
    <source>
        <strain evidence="5">PL_HMW_Pooled</strain>
    </source>
</reference>
<dbReference type="PROSITE" id="PS00233">
    <property type="entry name" value="CHIT_BIND_RR_1"/>
    <property type="match status" value="1"/>
</dbReference>
<feature type="signal peptide" evidence="4">
    <location>
        <begin position="1"/>
        <end position="29"/>
    </location>
</feature>
<reference evidence="5" key="1">
    <citation type="submission" date="2021-07" db="EMBL/GenBank/DDBJ databases">
        <authorList>
            <person name="Catto M.A."/>
            <person name="Jacobson A."/>
            <person name="Kennedy G."/>
            <person name="Labadie P."/>
            <person name="Hunt B.G."/>
            <person name="Srinivasan R."/>
        </authorList>
    </citation>
    <scope>NUCLEOTIDE SEQUENCE</scope>
    <source>
        <strain evidence="5">PL_HMW_Pooled</strain>
        <tissue evidence="5">Head</tissue>
    </source>
</reference>
<dbReference type="InterPro" id="IPR000618">
    <property type="entry name" value="Insect_cuticle"/>
</dbReference>
<dbReference type="InterPro" id="IPR050468">
    <property type="entry name" value="Cuticle_Struct_Prot"/>
</dbReference>
<dbReference type="PROSITE" id="PS51155">
    <property type="entry name" value="CHIT_BIND_RR_2"/>
    <property type="match status" value="1"/>
</dbReference>
<dbReference type="InterPro" id="IPR031311">
    <property type="entry name" value="CHIT_BIND_RR_consensus"/>
</dbReference>
<evidence type="ECO:0000313" key="5">
    <source>
        <dbReference type="EMBL" id="KAK3926763.1"/>
    </source>
</evidence>
<feature type="chain" id="PRO_5042034898" evidence="4">
    <location>
        <begin position="30"/>
        <end position="125"/>
    </location>
</feature>
<sequence>MYASVLALGLGLGLAVCACLVYGPVPAAAANGPRTPSSSSLIVNHAEVRDDSNQYWLRFETRDGAVHEDQGVLRPGPEGPVLHRSGSHRYTAPDGRLIQLRYTADDTGYHPVGDHLPTAPPLQSG</sequence>
<gene>
    <name evidence="5" type="ORF">KUF71_015099</name>
</gene>
<dbReference type="GO" id="GO:0062129">
    <property type="term" value="C:chitin-based extracellular matrix"/>
    <property type="evidence" value="ECO:0007669"/>
    <property type="project" value="TreeGrafter"/>
</dbReference>